<dbReference type="Pfam" id="PF07729">
    <property type="entry name" value="FCD"/>
    <property type="match status" value="1"/>
</dbReference>
<dbReference type="SMART" id="SM00895">
    <property type="entry name" value="FCD"/>
    <property type="match status" value="1"/>
</dbReference>
<keyword evidence="7" id="KW-1185">Reference proteome</keyword>
<dbReference type="InterPro" id="IPR036388">
    <property type="entry name" value="WH-like_DNA-bd_sf"/>
</dbReference>
<dbReference type="EMBL" id="CP004372">
    <property type="protein sequence ID" value="AHM05451.1"/>
    <property type="molecule type" value="Genomic_DNA"/>
</dbReference>
<evidence type="ECO:0000313" key="7">
    <source>
        <dbReference type="Proteomes" id="UP000019593"/>
    </source>
</evidence>
<keyword evidence="1" id="KW-0805">Transcription regulation</keyword>
<dbReference type="Proteomes" id="UP000019593">
    <property type="component" value="Chromosome"/>
</dbReference>
<sequence length="282" mass="31336">MRYPVPLLRARICSLSGSAMEHSPSGKTPPERRKGASVPGRRSRPVRVAEAIKDWVVERNMQKGDRLPGEAELMARFGMAKGTIREAMRILQAQGLVETRTGPGGGSFVGEVTADRAKALLANYFYFQDLSVADIYQLRRVLEPELAASLAGRLSDAQLAELEAVVAQYPDPARSAEEERDQHVASLAFHRLLANFSDNALLAFVVSFMARILADLTVYRRLYDPPNRDLHARGVAFQRDLIAALREGRPEEARAIMTAHMQTAEALMQAQEAQVLRRFIPE</sequence>
<keyword evidence="3" id="KW-0804">Transcription</keyword>
<feature type="domain" description="HTH gntR-type" evidence="5">
    <location>
        <begin position="42"/>
        <end position="112"/>
    </location>
</feature>
<accession>W8S923</accession>
<evidence type="ECO:0000256" key="1">
    <source>
        <dbReference type="ARBA" id="ARBA00023015"/>
    </source>
</evidence>
<dbReference type="HOGENOM" id="CLU_017584_9_0_5"/>
<proteinExistence type="predicted"/>
<evidence type="ECO:0000259" key="5">
    <source>
        <dbReference type="PROSITE" id="PS50949"/>
    </source>
</evidence>
<dbReference type="Gene3D" id="1.10.10.10">
    <property type="entry name" value="Winged helix-like DNA-binding domain superfamily/Winged helix DNA-binding domain"/>
    <property type="match status" value="1"/>
</dbReference>
<feature type="region of interest" description="Disordered" evidence="4">
    <location>
        <begin position="17"/>
        <end position="44"/>
    </location>
</feature>
<dbReference type="InterPro" id="IPR008920">
    <property type="entry name" value="TF_FadR/GntR_C"/>
</dbReference>
<protein>
    <submittedName>
        <fullName evidence="6">Transcriptional regulator, GntR family</fullName>
    </submittedName>
</protein>
<evidence type="ECO:0000256" key="4">
    <source>
        <dbReference type="SAM" id="MobiDB-lite"/>
    </source>
</evidence>
<dbReference type="AlphaFoldDB" id="W8S923"/>
<dbReference type="CDD" id="cd07377">
    <property type="entry name" value="WHTH_GntR"/>
    <property type="match status" value="1"/>
</dbReference>
<gene>
    <name evidence="6" type="ORF">roselon_03188</name>
</gene>
<dbReference type="PATRIC" id="fig|1294273.3.peg.3147"/>
<dbReference type="InterPro" id="IPR000524">
    <property type="entry name" value="Tscrpt_reg_HTH_GntR"/>
</dbReference>
<dbReference type="STRING" id="1294273.roselon_03188"/>
<dbReference type="PANTHER" id="PTHR43537">
    <property type="entry name" value="TRANSCRIPTIONAL REGULATOR, GNTR FAMILY"/>
    <property type="match status" value="1"/>
</dbReference>
<dbReference type="eggNOG" id="COG2186">
    <property type="taxonomic scope" value="Bacteria"/>
</dbReference>
<keyword evidence="2" id="KW-0238">DNA-binding</keyword>
<dbReference type="PANTHER" id="PTHR43537:SF5">
    <property type="entry name" value="UXU OPERON TRANSCRIPTIONAL REGULATOR"/>
    <property type="match status" value="1"/>
</dbReference>
<evidence type="ECO:0000256" key="3">
    <source>
        <dbReference type="ARBA" id="ARBA00023163"/>
    </source>
</evidence>
<dbReference type="PROSITE" id="PS50949">
    <property type="entry name" value="HTH_GNTR"/>
    <property type="match status" value="1"/>
</dbReference>
<dbReference type="GO" id="GO:0003700">
    <property type="term" value="F:DNA-binding transcription factor activity"/>
    <property type="evidence" value="ECO:0007669"/>
    <property type="project" value="InterPro"/>
</dbReference>
<dbReference type="SUPFAM" id="SSF46785">
    <property type="entry name" value="Winged helix' DNA-binding domain"/>
    <property type="match status" value="1"/>
</dbReference>
<dbReference type="InterPro" id="IPR036390">
    <property type="entry name" value="WH_DNA-bd_sf"/>
</dbReference>
<dbReference type="PRINTS" id="PR00035">
    <property type="entry name" value="HTHGNTR"/>
</dbReference>
<dbReference type="SUPFAM" id="SSF48008">
    <property type="entry name" value="GntR ligand-binding domain-like"/>
    <property type="match status" value="1"/>
</dbReference>
<dbReference type="Gene3D" id="1.20.120.530">
    <property type="entry name" value="GntR ligand-binding domain-like"/>
    <property type="match status" value="1"/>
</dbReference>
<name>W8S923_9RHOB</name>
<dbReference type="SMART" id="SM00345">
    <property type="entry name" value="HTH_GNTR"/>
    <property type="match status" value="1"/>
</dbReference>
<evidence type="ECO:0000313" key="6">
    <source>
        <dbReference type="EMBL" id="AHM05451.1"/>
    </source>
</evidence>
<dbReference type="Pfam" id="PF00392">
    <property type="entry name" value="GntR"/>
    <property type="match status" value="1"/>
</dbReference>
<evidence type="ECO:0000256" key="2">
    <source>
        <dbReference type="ARBA" id="ARBA00023125"/>
    </source>
</evidence>
<organism evidence="6 7">
    <name type="scientific">Roseicyclus elongatus DSM 19469</name>
    <dbReference type="NCBI Taxonomy" id="1294273"/>
    <lineage>
        <taxon>Bacteria</taxon>
        <taxon>Pseudomonadati</taxon>
        <taxon>Pseudomonadota</taxon>
        <taxon>Alphaproteobacteria</taxon>
        <taxon>Rhodobacterales</taxon>
        <taxon>Roseobacteraceae</taxon>
        <taxon>Roseicyclus</taxon>
    </lineage>
</organism>
<reference evidence="6 7" key="1">
    <citation type="submission" date="2013-03" db="EMBL/GenBank/DDBJ databases">
        <authorList>
            <person name="Fiebig A."/>
            <person name="Goeker M."/>
            <person name="Klenk H.-P.P."/>
        </authorList>
    </citation>
    <scope>NUCLEOTIDE SEQUENCE [LARGE SCALE GENOMIC DNA]</scope>
    <source>
        <strain evidence="7">DSM 19469</strain>
    </source>
</reference>
<dbReference type="InterPro" id="IPR011711">
    <property type="entry name" value="GntR_C"/>
</dbReference>
<dbReference type="KEGG" id="red:roselon_03188"/>
<dbReference type="GO" id="GO:0003677">
    <property type="term" value="F:DNA binding"/>
    <property type="evidence" value="ECO:0007669"/>
    <property type="project" value="UniProtKB-KW"/>
</dbReference>